<keyword evidence="2" id="KW-0175">Coiled coil</keyword>
<dbReference type="InterPro" id="IPR019734">
    <property type="entry name" value="TPR_rpt"/>
</dbReference>
<feature type="repeat" description="TPR" evidence="1">
    <location>
        <begin position="109"/>
        <end position="142"/>
    </location>
</feature>
<sequence>MIKIIIISLLLNHFIILSHMLLVIEKKQLEKKYYKIAITFIVLLIVNFALILIFRISALLYITELPIILTYIYFIYDFKKREKIHYEQIIKQLNERLEMYMNKKDIDDFNRFRNIALVYERKGDFKNANDYYTKALTLSTEEYRENIELKIEYLKNSGRAKCKNCGAYLNWNYDVCLNCGHYYKEGVSIKNKYSIVISLIWLIIGAFFLVAGIKIVSSLFIVNYAIFVLMSLYSIVGIAETPIMKAFSR</sequence>
<gene>
    <name evidence="4" type="ORF">DRP43_02705</name>
</gene>
<accession>A0A660SME2</accession>
<feature type="transmembrane region" description="Helical" evidence="3">
    <location>
        <begin position="193"/>
        <end position="213"/>
    </location>
</feature>
<feature type="transmembrane region" description="Helical" evidence="3">
    <location>
        <begin position="219"/>
        <end position="239"/>
    </location>
</feature>
<feature type="transmembrane region" description="Helical" evidence="3">
    <location>
        <begin position="36"/>
        <end position="53"/>
    </location>
</feature>
<proteinExistence type="predicted"/>
<evidence type="ECO:0000313" key="4">
    <source>
        <dbReference type="EMBL" id="RKX71181.1"/>
    </source>
</evidence>
<feature type="transmembrane region" description="Helical" evidence="3">
    <location>
        <begin position="59"/>
        <end position="76"/>
    </location>
</feature>
<dbReference type="Proteomes" id="UP000271125">
    <property type="component" value="Unassembled WGS sequence"/>
</dbReference>
<comment type="caution">
    <text evidence="4">The sequence shown here is derived from an EMBL/GenBank/DDBJ whole genome shotgun (WGS) entry which is preliminary data.</text>
</comment>
<protein>
    <recommendedName>
        <fullName evidence="6">Tetratricopeptide repeat protein</fullName>
    </recommendedName>
</protein>
<name>A0A660SME2_UNCT6</name>
<evidence type="ECO:0000256" key="2">
    <source>
        <dbReference type="SAM" id="Coils"/>
    </source>
</evidence>
<keyword evidence="3" id="KW-1133">Transmembrane helix</keyword>
<evidence type="ECO:0008006" key="6">
    <source>
        <dbReference type="Google" id="ProtNLM"/>
    </source>
</evidence>
<dbReference type="Gene3D" id="1.25.40.10">
    <property type="entry name" value="Tetratricopeptide repeat domain"/>
    <property type="match status" value="1"/>
</dbReference>
<dbReference type="AlphaFoldDB" id="A0A660SME2"/>
<feature type="coiled-coil region" evidence="2">
    <location>
        <begin position="76"/>
        <end position="103"/>
    </location>
</feature>
<evidence type="ECO:0000313" key="5">
    <source>
        <dbReference type="Proteomes" id="UP000271125"/>
    </source>
</evidence>
<evidence type="ECO:0000256" key="1">
    <source>
        <dbReference type="PROSITE-ProRule" id="PRU00339"/>
    </source>
</evidence>
<organism evidence="4 5">
    <name type="scientific">candidate division TA06 bacterium</name>
    <dbReference type="NCBI Taxonomy" id="2250710"/>
    <lineage>
        <taxon>Bacteria</taxon>
        <taxon>Bacteria division TA06</taxon>
    </lineage>
</organism>
<dbReference type="InterPro" id="IPR011990">
    <property type="entry name" value="TPR-like_helical_dom_sf"/>
</dbReference>
<keyword evidence="3" id="KW-0812">Transmembrane</keyword>
<dbReference type="EMBL" id="QNBD01000101">
    <property type="protein sequence ID" value="RKX71181.1"/>
    <property type="molecule type" value="Genomic_DNA"/>
</dbReference>
<dbReference type="PROSITE" id="PS50005">
    <property type="entry name" value="TPR"/>
    <property type="match status" value="1"/>
</dbReference>
<feature type="transmembrane region" description="Helical" evidence="3">
    <location>
        <begin position="6"/>
        <end position="24"/>
    </location>
</feature>
<evidence type="ECO:0000256" key="3">
    <source>
        <dbReference type="SAM" id="Phobius"/>
    </source>
</evidence>
<keyword evidence="3" id="KW-0472">Membrane</keyword>
<reference evidence="4 5" key="1">
    <citation type="submission" date="2018-06" db="EMBL/GenBank/DDBJ databases">
        <title>Extensive metabolic versatility and redundancy in microbially diverse, dynamic hydrothermal sediments.</title>
        <authorList>
            <person name="Dombrowski N."/>
            <person name="Teske A."/>
            <person name="Baker B.J."/>
        </authorList>
    </citation>
    <scope>NUCLEOTIDE SEQUENCE [LARGE SCALE GENOMIC DNA]</scope>
    <source>
        <strain evidence="4">B10_G13</strain>
    </source>
</reference>
<keyword evidence="1" id="KW-0802">TPR repeat</keyword>